<sequence>MAPAEGKAGTGGGPDGQGDELRTPGSGSGPGTKSGGEVQRGVGPGGAPQARSGEEQGEEGLLEGDAGQAEEEWEEDRCLVGPCRAREEEVVGEGVVAEEECWS</sequence>
<name>A0ABV0PDP8_9TELE</name>
<reference evidence="2 3" key="1">
    <citation type="submission" date="2021-06" db="EMBL/GenBank/DDBJ databases">
        <authorList>
            <person name="Palmer J.M."/>
        </authorList>
    </citation>
    <scope>NUCLEOTIDE SEQUENCE [LARGE SCALE GENOMIC DNA]</scope>
    <source>
        <strain evidence="2 3">GA_2019</strain>
        <tissue evidence="2">Muscle</tissue>
    </source>
</reference>
<keyword evidence="3" id="KW-1185">Reference proteome</keyword>
<comment type="caution">
    <text evidence="2">The sequence shown here is derived from an EMBL/GenBank/DDBJ whole genome shotgun (WGS) entry which is preliminary data.</text>
</comment>
<protein>
    <submittedName>
        <fullName evidence="2">Uncharacterized protein</fullName>
    </submittedName>
</protein>
<organism evidence="2 3">
    <name type="scientific">Goodea atripinnis</name>
    <dbReference type="NCBI Taxonomy" id="208336"/>
    <lineage>
        <taxon>Eukaryota</taxon>
        <taxon>Metazoa</taxon>
        <taxon>Chordata</taxon>
        <taxon>Craniata</taxon>
        <taxon>Vertebrata</taxon>
        <taxon>Euteleostomi</taxon>
        <taxon>Actinopterygii</taxon>
        <taxon>Neopterygii</taxon>
        <taxon>Teleostei</taxon>
        <taxon>Neoteleostei</taxon>
        <taxon>Acanthomorphata</taxon>
        <taxon>Ovalentaria</taxon>
        <taxon>Atherinomorphae</taxon>
        <taxon>Cyprinodontiformes</taxon>
        <taxon>Goodeidae</taxon>
        <taxon>Goodea</taxon>
    </lineage>
</organism>
<accession>A0ABV0PDP8</accession>
<feature type="region of interest" description="Disordered" evidence="1">
    <location>
        <begin position="1"/>
        <end position="75"/>
    </location>
</feature>
<feature type="compositionally biased region" description="Acidic residues" evidence="1">
    <location>
        <begin position="55"/>
        <end position="75"/>
    </location>
</feature>
<dbReference type="EMBL" id="JAHRIO010070857">
    <property type="protein sequence ID" value="MEQ2181609.1"/>
    <property type="molecule type" value="Genomic_DNA"/>
</dbReference>
<gene>
    <name evidence="2" type="ORF">GOODEAATRI_013333</name>
</gene>
<evidence type="ECO:0000256" key="1">
    <source>
        <dbReference type="SAM" id="MobiDB-lite"/>
    </source>
</evidence>
<evidence type="ECO:0000313" key="3">
    <source>
        <dbReference type="Proteomes" id="UP001476798"/>
    </source>
</evidence>
<proteinExistence type="predicted"/>
<dbReference type="Proteomes" id="UP001476798">
    <property type="component" value="Unassembled WGS sequence"/>
</dbReference>
<evidence type="ECO:0000313" key="2">
    <source>
        <dbReference type="EMBL" id="MEQ2181609.1"/>
    </source>
</evidence>